<proteinExistence type="predicted"/>
<organism evidence="5 6">
    <name type="scientific">Streblomastix strix</name>
    <dbReference type="NCBI Taxonomy" id="222440"/>
    <lineage>
        <taxon>Eukaryota</taxon>
        <taxon>Metamonada</taxon>
        <taxon>Preaxostyla</taxon>
        <taxon>Oxymonadida</taxon>
        <taxon>Streblomastigidae</taxon>
        <taxon>Streblomastix</taxon>
    </lineage>
</organism>
<reference evidence="5 6" key="1">
    <citation type="submission" date="2019-03" db="EMBL/GenBank/DDBJ databases">
        <title>Single cell metagenomics reveals metabolic interactions within the superorganism composed of flagellate Streblomastix strix and complex community of Bacteroidetes bacteria on its surface.</title>
        <authorList>
            <person name="Treitli S.C."/>
            <person name="Kolisko M."/>
            <person name="Husnik F."/>
            <person name="Keeling P."/>
            <person name="Hampl V."/>
        </authorList>
    </citation>
    <scope>NUCLEOTIDE SEQUENCE [LARGE SCALE GENOMIC DNA]</scope>
    <source>
        <strain evidence="5">ST1C</strain>
    </source>
</reference>
<dbReference type="GO" id="GO:0005730">
    <property type="term" value="C:nucleolus"/>
    <property type="evidence" value="ECO:0007669"/>
    <property type="project" value="UniProtKB-SubCell"/>
</dbReference>
<feature type="compositionally biased region" description="Basic and acidic residues" evidence="3">
    <location>
        <begin position="79"/>
        <end position="88"/>
    </location>
</feature>
<dbReference type="GO" id="GO:0006396">
    <property type="term" value="P:RNA processing"/>
    <property type="evidence" value="ECO:0007669"/>
    <property type="project" value="TreeGrafter"/>
</dbReference>
<name>A0A5J4VGM8_9EUKA</name>
<keyword evidence="2" id="KW-0539">Nucleus</keyword>
<evidence type="ECO:0000313" key="5">
    <source>
        <dbReference type="EMBL" id="KAA6381692.1"/>
    </source>
</evidence>
<dbReference type="InterPro" id="IPR039883">
    <property type="entry name" value="Fcf2/DNTTIP2"/>
</dbReference>
<evidence type="ECO:0000256" key="1">
    <source>
        <dbReference type="ARBA" id="ARBA00004604"/>
    </source>
</evidence>
<comment type="caution">
    <text evidence="5">The sequence shown here is derived from an EMBL/GenBank/DDBJ whole genome shotgun (WGS) entry which is preliminary data.</text>
</comment>
<protein>
    <recommendedName>
        <fullName evidence="4">Fcf2 pre-rRNA processing C-terminal domain-containing protein</fullName>
    </recommendedName>
</protein>
<accession>A0A5J4VGM8</accession>
<comment type="subcellular location">
    <subcellularLocation>
        <location evidence="1">Nucleus</location>
        <location evidence="1">Nucleolus</location>
    </subcellularLocation>
</comment>
<evidence type="ECO:0000256" key="2">
    <source>
        <dbReference type="ARBA" id="ARBA00023242"/>
    </source>
</evidence>
<dbReference type="PANTHER" id="PTHR21686">
    <property type="entry name" value="DEOXYNUCLEOTIDYLTRANSFERASE TERMINAL-INTERACTING PROTEIN 2"/>
    <property type="match status" value="1"/>
</dbReference>
<sequence length="101" mass="11684">MEMQTDAELVHLRKFALKKQFYKGSAKESIQKDFQVGTVIEGMGEFYSARIPQKQRKKTFVEEMQAEMGNDIGIVNKRIQERRGEKGRKPQKSAKKAVLLH</sequence>
<dbReference type="Proteomes" id="UP000324800">
    <property type="component" value="Unassembled WGS sequence"/>
</dbReference>
<evidence type="ECO:0000256" key="3">
    <source>
        <dbReference type="SAM" id="MobiDB-lite"/>
    </source>
</evidence>
<dbReference type="AlphaFoldDB" id="A0A5J4VGM8"/>
<dbReference type="Pfam" id="PF08698">
    <property type="entry name" value="Fcf2"/>
    <property type="match status" value="1"/>
</dbReference>
<evidence type="ECO:0000313" key="6">
    <source>
        <dbReference type="Proteomes" id="UP000324800"/>
    </source>
</evidence>
<dbReference type="EMBL" id="SNRW01007180">
    <property type="protein sequence ID" value="KAA6381692.1"/>
    <property type="molecule type" value="Genomic_DNA"/>
</dbReference>
<dbReference type="OrthoDB" id="427886at2759"/>
<dbReference type="PANTHER" id="PTHR21686:SF12">
    <property type="entry name" value="DEOXYNUCLEOTIDYLTRANSFERASE TERMINAL-INTERACTING PROTEIN 2"/>
    <property type="match status" value="1"/>
</dbReference>
<gene>
    <name evidence="5" type="ORF">EZS28_022781</name>
</gene>
<evidence type="ECO:0000259" key="4">
    <source>
        <dbReference type="Pfam" id="PF08698"/>
    </source>
</evidence>
<feature type="region of interest" description="Disordered" evidence="3">
    <location>
        <begin position="79"/>
        <end position="101"/>
    </location>
</feature>
<dbReference type="GO" id="GO:0003723">
    <property type="term" value="F:RNA binding"/>
    <property type="evidence" value="ECO:0007669"/>
    <property type="project" value="TreeGrafter"/>
</dbReference>
<feature type="domain" description="Fcf2 pre-rRNA processing C-terminal" evidence="4">
    <location>
        <begin position="2"/>
        <end position="67"/>
    </location>
</feature>
<dbReference type="InterPro" id="IPR014810">
    <property type="entry name" value="Fcf2_C"/>
</dbReference>